<name>A0A6J7ELS4_9ZZZZ</name>
<dbReference type="InterPro" id="IPR021440">
    <property type="entry name" value="DUF3089"/>
</dbReference>
<dbReference type="InterPro" id="IPR029058">
    <property type="entry name" value="AB_hydrolase_fold"/>
</dbReference>
<accession>A0A6J7ELS4</accession>
<gene>
    <name evidence="1" type="ORF">UFOPK3444_01637</name>
</gene>
<protein>
    <submittedName>
        <fullName evidence="1">Unannotated protein</fullName>
    </submittedName>
</protein>
<organism evidence="1">
    <name type="scientific">freshwater metagenome</name>
    <dbReference type="NCBI Taxonomy" id="449393"/>
    <lineage>
        <taxon>unclassified sequences</taxon>
        <taxon>metagenomes</taxon>
        <taxon>ecological metagenomes</taxon>
    </lineage>
</organism>
<dbReference type="EMBL" id="CAFBLU010000057">
    <property type="protein sequence ID" value="CAB4883141.1"/>
    <property type="molecule type" value="Genomic_DNA"/>
</dbReference>
<sequence length="381" mass="40009">MNKSRILVLSLATCVATGALGASTGSASASTTWLCSPTLAAATNPCSTKQSTSTVLFNNTRSISSISVPSKPKVDCFYVYPTVSDEQTMVADFAVTPELKAIALFQAAPYNRICKVYAPVYRQLTIYGLARQDQATQAMADQAYGDVKSAWNDYLAHYNKGRGVILIGHSQGSFTLRRLIKAEIDPKATVRKKIVAAHLIGGNVKVAKGRDRGGDFQNIPACKKTTQTHCVIGYSAFNQTVPTDSFWGRSVSTGLDPVGGDLTTQEVLCTNPARLAGGSGNLTTIVPSAPFAPGSSIGLGIGGLGMGLPKGITSHWIQLPDLYSASCVTSNGAKVLMVTGRTAKAPLNPFPAASWGLHLADMNIAMGNLLTVAKAEAGAYK</sequence>
<reference evidence="1" key="1">
    <citation type="submission" date="2020-05" db="EMBL/GenBank/DDBJ databases">
        <authorList>
            <person name="Chiriac C."/>
            <person name="Salcher M."/>
            <person name="Ghai R."/>
            <person name="Kavagutti S V."/>
        </authorList>
    </citation>
    <scope>NUCLEOTIDE SEQUENCE</scope>
</reference>
<evidence type="ECO:0000313" key="1">
    <source>
        <dbReference type="EMBL" id="CAB4883141.1"/>
    </source>
</evidence>
<dbReference type="Pfam" id="PF11288">
    <property type="entry name" value="DUF3089"/>
    <property type="match status" value="1"/>
</dbReference>
<dbReference type="SUPFAM" id="SSF53474">
    <property type="entry name" value="alpha/beta-Hydrolases"/>
    <property type="match status" value="1"/>
</dbReference>
<dbReference type="AlphaFoldDB" id="A0A6J7ELS4"/>
<proteinExistence type="predicted"/>